<dbReference type="AlphaFoldDB" id="A0A1J1HPL9"/>
<evidence type="ECO:0000313" key="7">
    <source>
        <dbReference type="EMBL" id="CRK89991.1"/>
    </source>
</evidence>
<evidence type="ECO:0000256" key="5">
    <source>
        <dbReference type="ARBA" id="ARBA00023180"/>
    </source>
</evidence>
<keyword evidence="4 6" id="KW-0732">Signal</keyword>
<dbReference type="InterPro" id="IPR017996">
    <property type="entry name" value="MRJP/yellow-related"/>
</dbReference>
<feature type="chain" id="PRO_5012453020" evidence="6">
    <location>
        <begin position="21"/>
        <end position="451"/>
    </location>
</feature>
<name>A0A1J1HPL9_9DIPT</name>
<evidence type="ECO:0000256" key="4">
    <source>
        <dbReference type="ARBA" id="ARBA00022729"/>
    </source>
</evidence>
<feature type="signal peptide" evidence="6">
    <location>
        <begin position="1"/>
        <end position="20"/>
    </location>
</feature>
<keyword evidence="5" id="KW-0325">Glycoprotein</keyword>
<dbReference type="FunFam" id="2.120.10.30:FF:000045">
    <property type="entry name" value="Blast:Protein yellow"/>
    <property type="match status" value="1"/>
</dbReference>
<accession>A0A1J1HPL9</accession>
<keyword evidence="3" id="KW-0964">Secreted</keyword>
<dbReference type="OrthoDB" id="8184345at2759"/>
<evidence type="ECO:0000256" key="6">
    <source>
        <dbReference type="SAM" id="SignalP"/>
    </source>
</evidence>
<evidence type="ECO:0000313" key="8">
    <source>
        <dbReference type="Proteomes" id="UP000183832"/>
    </source>
</evidence>
<dbReference type="InterPro" id="IPR011042">
    <property type="entry name" value="6-blade_b-propeller_TolB-like"/>
</dbReference>
<dbReference type="EMBL" id="CVRI01000015">
    <property type="protein sequence ID" value="CRK89991.1"/>
    <property type="molecule type" value="Genomic_DNA"/>
</dbReference>
<evidence type="ECO:0000256" key="2">
    <source>
        <dbReference type="ARBA" id="ARBA00009127"/>
    </source>
</evidence>
<dbReference type="Pfam" id="PF03022">
    <property type="entry name" value="MRJP"/>
    <property type="match status" value="1"/>
</dbReference>
<sequence>MKCYFLLVLSILLKSSIISCHQRLDLERFIEWNKLDFQFPSTKLRNEAIAHGLFVVENAFPIDVDVDYRGSVDRSRIFVTIPRFSEGIPVTLGYLTEKSKNDFMIKPYPDYSWHSSHGTDCDGITSVVRTAIDDCNQLYVLDTGIIGETKKCPPQLLVFNLVDDSLVRRYKFPDSQYTESSLFITPVVDVKDSSPNGKCADAKVYIADVTGFSLIVYDTLTDKSWKIQNKLFYPYPEFGTFTIAGESFDLMDGIFGLALSPKQFSNDDNNNAIYEFLNRPYERFLYFHSLASGVESVVSLNLLNNHEIWEHDSESEPRAFKSIGTRTIQTAAQAMDKNGNLYFVTMYPLALVCWDSLTRYSPENIRILVENDQTLQFASGLKIVENLRGMEELWVVTNRLQKIWTETINFNETNFRIQHRGIRELLGNRSRCNGRPIRSDFIFPAFGSFQG</sequence>
<proteinExistence type="inferred from homology"/>
<comment type="subcellular location">
    <subcellularLocation>
        <location evidence="1">Secreted</location>
    </subcellularLocation>
</comment>
<protein>
    <submittedName>
        <fullName evidence="7">CLUMA_CG003717, isoform A</fullName>
    </submittedName>
</protein>
<dbReference type="PANTHER" id="PTHR10009">
    <property type="entry name" value="PROTEIN YELLOW-RELATED"/>
    <property type="match status" value="1"/>
</dbReference>
<dbReference type="PANTHER" id="PTHR10009:SF7">
    <property type="entry name" value="GH10609P-RELATED"/>
    <property type="match status" value="1"/>
</dbReference>
<evidence type="ECO:0000256" key="1">
    <source>
        <dbReference type="ARBA" id="ARBA00004613"/>
    </source>
</evidence>
<keyword evidence="8" id="KW-1185">Reference proteome</keyword>
<dbReference type="STRING" id="568069.A0A1J1HPL9"/>
<evidence type="ECO:0000256" key="3">
    <source>
        <dbReference type="ARBA" id="ARBA00022525"/>
    </source>
</evidence>
<comment type="similarity">
    <text evidence="2">Belongs to the major royal jelly protein family.</text>
</comment>
<dbReference type="GO" id="GO:0005576">
    <property type="term" value="C:extracellular region"/>
    <property type="evidence" value="ECO:0007669"/>
    <property type="project" value="UniProtKB-SubCell"/>
</dbReference>
<dbReference type="Proteomes" id="UP000183832">
    <property type="component" value="Unassembled WGS sequence"/>
</dbReference>
<reference evidence="7 8" key="1">
    <citation type="submission" date="2015-04" db="EMBL/GenBank/DDBJ databases">
        <authorList>
            <person name="Syromyatnikov M.Y."/>
            <person name="Popov V.N."/>
        </authorList>
    </citation>
    <scope>NUCLEOTIDE SEQUENCE [LARGE SCALE GENOMIC DNA]</scope>
</reference>
<gene>
    <name evidence="7" type="primary">similar to Protein yellow</name>
    <name evidence="7" type="ORF">CLUMA_CG003717</name>
</gene>
<organism evidence="7 8">
    <name type="scientific">Clunio marinus</name>
    <dbReference type="NCBI Taxonomy" id="568069"/>
    <lineage>
        <taxon>Eukaryota</taxon>
        <taxon>Metazoa</taxon>
        <taxon>Ecdysozoa</taxon>
        <taxon>Arthropoda</taxon>
        <taxon>Hexapoda</taxon>
        <taxon>Insecta</taxon>
        <taxon>Pterygota</taxon>
        <taxon>Neoptera</taxon>
        <taxon>Endopterygota</taxon>
        <taxon>Diptera</taxon>
        <taxon>Nematocera</taxon>
        <taxon>Chironomoidea</taxon>
        <taxon>Chironomidae</taxon>
        <taxon>Clunio</taxon>
    </lineage>
</organism>
<dbReference type="Gene3D" id="2.120.10.30">
    <property type="entry name" value="TolB, C-terminal domain"/>
    <property type="match status" value="1"/>
</dbReference>